<proteinExistence type="predicted"/>
<feature type="transmembrane region" description="Helical" evidence="1">
    <location>
        <begin position="564"/>
        <end position="583"/>
    </location>
</feature>
<comment type="caution">
    <text evidence="3">The sequence shown here is derived from an EMBL/GenBank/DDBJ whole genome shotgun (WGS) entry which is preliminary data.</text>
</comment>
<dbReference type="AlphaFoldDB" id="A0AAV2TK35"/>
<feature type="chain" id="PRO_5043674182" evidence="2">
    <location>
        <begin position="20"/>
        <end position="609"/>
    </location>
</feature>
<sequence>MAFAMTVLFLIFRLSFLESQSIEFSTRTFIEVLDCSTYLPGLNEDLYREALKQLLENNNVKEGSVFVEAMHFVEGRCVIKMRVKGDYIDYRESVVRALTIAYGESWGCRMTTVNVPVTSFYSAKITVPDISSMGLSDRLFRKCKVPILQWQASIEVVCKMNDYGGYLWELGEHSRCFIPEFEKPSLEKAELLKGSPFYCQFRIFMTVGTFLSQQSETNCNLLPTLKDFHDKCKNPERWVYESAYREWFSITDATLTALEFSGGCPNYPVYVTRVAKTLFQIMVDPVLSYFDVYAETTYHRSQKAELYTFNEAPEGELHLCEKSYTVYPISVSYPLIVACFDVPVEEEVERLSLFPFLSVGFILVQELKPSKNFQIYVRFGIPDFHQRGQYNCSSSWDGKHSWSMFHSCKVIQVHRDYVTCKCYKPGLLALWQYPPPRKRNVLIHNDLNGISMTALIYLDIVAHAIGLLWQLLFRLSPENRWLDFGLFLNDMSLIPIIDMDIQRTIINTLILMVHRYNINPANEEQCQLSGPVWNALVLTATYMDIFIVLVMITAPRDERLLDRFWQFVLMLHIAGFLTFLWFYNSTTLNYYNINFSNRTSTTSTGRPCV</sequence>
<protein>
    <submittedName>
        <fullName evidence="3">Uncharacterized protein</fullName>
    </submittedName>
</protein>
<evidence type="ECO:0000256" key="1">
    <source>
        <dbReference type="SAM" id="Phobius"/>
    </source>
</evidence>
<keyword evidence="2" id="KW-0732">Signal</keyword>
<keyword evidence="1" id="KW-0812">Transmembrane</keyword>
<evidence type="ECO:0000313" key="3">
    <source>
        <dbReference type="EMBL" id="CAL5136786.1"/>
    </source>
</evidence>
<dbReference type="EMBL" id="CAXLJL010000356">
    <property type="protein sequence ID" value="CAL5136786.1"/>
    <property type="molecule type" value="Genomic_DNA"/>
</dbReference>
<accession>A0AAV2TK35</accession>
<keyword evidence="1" id="KW-0472">Membrane</keyword>
<organism evidence="3 4">
    <name type="scientific">Calicophoron daubneyi</name>
    <name type="common">Rumen fluke</name>
    <name type="synonym">Paramphistomum daubneyi</name>
    <dbReference type="NCBI Taxonomy" id="300641"/>
    <lineage>
        <taxon>Eukaryota</taxon>
        <taxon>Metazoa</taxon>
        <taxon>Spiralia</taxon>
        <taxon>Lophotrochozoa</taxon>
        <taxon>Platyhelminthes</taxon>
        <taxon>Trematoda</taxon>
        <taxon>Digenea</taxon>
        <taxon>Plagiorchiida</taxon>
        <taxon>Pronocephalata</taxon>
        <taxon>Paramphistomoidea</taxon>
        <taxon>Paramphistomidae</taxon>
        <taxon>Calicophoron</taxon>
    </lineage>
</organism>
<feature type="transmembrane region" description="Helical" evidence="1">
    <location>
        <begin position="532"/>
        <end position="552"/>
    </location>
</feature>
<feature type="signal peptide" evidence="2">
    <location>
        <begin position="1"/>
        <end position="19"/>
    </location>
</feature>
<name>A0AAV2TK35_CALDB</name>
<evidence type="ECO:0000313" key="4">
    <source>
        <dbReference type="Proteomes" id="UP001497525"/>
    </source>
</evidence>
<keyword evidence="1" id="KW-1133">Transmembrane helix</keyword>
<evidence type="ECO:0000256" key="2">
    <source>
        <dbReference type="SAM" id="SignalP"/>
    </source>
</evidence>
<dbReference type="Proteomes" id="UP001497525">
    <property type="component" value="Unassembled WGS sequence"/>
</dbReference>
<gene>
    <name evidence="3" type="ORF">CDAUBV1_LOCUS11090</name>
</gene>
<reference evidence="3" key="1">
    <citation type="submission" date="2024-06" db="EMBL/GenBank/DDBJ databases">
        <authorList>
            <person name="Liu X."/>
            <person name="Lenzi L."/>
            <person name="Haldenby T S."/>
            <person name="Uol C."/>
        </authorList>
    </citation>
    <scope>NUCLEOTIDE SEQUENCE</scope>
</reference>